<dbReference type="EMBL" id="MZMT01000034">
    <property type="protein sequence ID" value="PIO44189.1"/>
    <property type="molecule type" value="Genomic_DNA"/>
</dbReference>
<gene>
    <name evidence="1" type="ORF">B5P45_14295</name>
</gene>
<protein>
    <submittedName>
        <fullName evidence="1">Uncharacterized protein</fullName>
    </submittedName>
</protein>
<keyword evidence="2" id="KW-1185">Reference proteome</keyword>
<evidence type="ECO:0000313" key="2">
    <source>
        <dbReference type="Proteomes" id="UP000232163"/>
    </source>
</evidence>
<accession>A0A2N9VXH1</accession>
<evidence type="ECO:0000313" key="1">
    <source>
        <dbReference type="EMBL" id="PIO44189.1"/>
    </source>
</evidence>
<comment type="caution">
    <text evidence="1">The sequence shown here is derived from an EMBL/GenBank/DDBJ whole genome shotgun (WGS) entry which is preliminary data.</text>
</comment>
<organism evidence="1 2">
    <name type="scientific">Phyllobacterium zundukense</name>
    <dbReference type="NCBI Taxonomy" id="1867719"/>
    <lineage>
        <taxon>Bacteria</taxon>
        <taxon>Pseudomonadati</taxon>
        <taxon>Pseudomonadota</taxon>
        <taxon>Alphaproteobacteria</taxon>
        <taxon>Hyphomicrobiales</taxon>
        <taxon>Phyllobacteriaceae</taxon>
        <taxon>Phyllobacterium</taxon>
    </lineage>
</organism>
<reference evidence="2" key="1">
    <citation type="journal article" date="2017" name="Int J Environ Stud">
        <title>Does the Miocene-Pliocene relict legume Oxytropis triphylla form nitrogen-fixing nodules with a combination of bacterial strains?</title>
        <authorList>
            <person name="Safronova V."/>
            <person name="Belimov A."/>
            <person name="Sazanova A."/>
            <person name="Kuznetsova I."/>
            <person name="Popova J."/>
            <person name="Andronov E."/>
            <person name="Verkhozina A."/>
            <person name="Tikhonovich I."/>
        </authorList>
    </citation>
    <scope>NUCLEOTIDE SEQUENCE [LARGE SCALE GENOMIC DNA]</scope>
    <source>
        <strain evidence="2">Tri-38</strain>
    </source>
</reference>
<name>A0A2N9VXH1_9HYPH</name>
<sequence>MSKNVIPRKASTRLSSHRSQQTWLDLLLVKMLDSPHRRIERLARLANGQPPHGLPRSTGSSGGFAIASFLGLKARYQCGKLFGAARHVF</sequence>
<proteinExistence type="predicted"/>
<dbReference type="AlphaFoldDB" id="A0A2N9VXH1"/>
<dbReference type="Proteomes" id="UP000232163">
    <property type="component" value="Unassembled WGS sequence"/>
</dbReference>
<dbReference type="KEGG" id="pht:BLM14_03340"/>